<feature type="domain" description="ABC transmembrane type-1" evidence="8">
    <location>
        <begin position="73"/>
        <end position="271"/>
    </location>
</feature>
<gene>
    <name evidence="9" type="ORF">FZC78_02200</name>
</gene>
<dbReference type="PANTHER" id="PTHR30465:SF44">
    <property type="entry name" value="ABC-TYPE DIPEPTIDE_OLIGOPEPTIDE TRANSPORT SYSTEM, PERMEASE COMPONENT"/>
    <property type="match status" value="1"/>
</dbReference>
<keyword evidence="4 7" id="KW-0812">Transmembrane</keyword>
<dbReference type="OrthoDB" id="2958608at2"/>
<evidence type="ECO:0000256" key="2">
    <source>
        <dbReference type="ARBA" id="ARBA00022448"/>
    </source>
</evidence>
<dbReference type="InterPro" id="IPR000515">
    <property type="entry name" value="MetI-like"/>
</dbReference>
<feature type="transmembrane region" description="Helical" evidence="7">
    <location>
        <begin position="252"/>
        <end position="271"/>
    </location>
</feature>
<feature type="transmembrane region" description="Helical" evidence="7">
    <location>
        <begin position="73"/>
        <end position="99"/>
    </location>
</feature>
<feature type="transmembrane region" description="Helical" evidence="7">
    <location>
        <begin position="111"/>
        <end position="135"/>
    </location>
</feature>
<feature type="transmembrane region" description="Helical" evidence="7">
    <location>
        <begin position="219"/>
        <end position="240"/>
    </location>
</feature>
<dbReference type="InterPro" id="IPR035906">
    <property type="entry name" value="MetI-like_sf"/>
</dbReference>
<feature type="transmembrane region" description="Helical" evidence="7">
    <location>
        <begin position="7"/>
        <end position="27"/>
    </location>
</feature>
<dbReference type="CDD" id="cd06261">
    <property type="entry name" value="TM_PBP2"/>
    <property type="match status" value="1"/>
</dbReference>
<evidence type="ECO:0000313" key="9">
    <source>
        <dbReference type="EMBL" id="TYS19860.1"/>
    </source>
</evidence>
<evidence type="ECO:0000256" key="3">
    <source>
        <dbReference type="ARBA" id="ARBA00022475"/>
    </source>
</evidence>
<dbReference type="GO" id="GO:0055085">
    <property type="term" value="P:transmembrane transport"/>
    <property type="evidence" value="ECO:0007669"/>
    <property type="project" value="InterPro"/>
</dbReference>
<dbReference type="Proteomes" id="UP000322267">
    <property type="component" value="Unassembled WGS sequence"/>
</dbReference>
<sequence length="283" mass="32767">MSYFKGVLKLGWSIFIIILIGSIPFLFNGYGIDFSNYIKGVNQLLTSIVNGDIYYHSINTTPRELFPDIWSPYFFSLKMLISAVIVSIILSIATVYLVSLFSRDIRRKSNLLFFVAESIPDIFIVVSIQSLVIWFFKKTDILLFSVASGYEEQAFGIPFLTLCILPTFLISRIMLQRFNEEREKEYYHFAISKGLSKNEVMLKHILPNTMLHLLSHSKYIVWLILSNLVMVEYIFNINGLTSFIIRFNSTEVFTVCIILIFLPVILGLKIVDALIYRWRGEPY</sequence>
<evidence type="ECO:0000256" key="4">
    <source>
        <dbReference type="ARBA" id="ARBA00022692"/>
    </source>
</evidence>
<feature type="transmembrane region" description="Helical" evidence="7">
    <location>
        <begin position="155"/>
        <end position="175"/>
    </location>
</feature>
<dbReference type="PANTHER" id="PTHR30465">
    <property type="entry name" value="INNER MEMBRANE ABC TRANSPORTER"/>
    <property type="match status" value="1"/>
</dbReference>
<comment type="similarity">
    <text evidence="7">Belongs to the binding-protein-dependent transport system permease family.</text>
</comment>
<protein>
    <submittedName>
        <fullName evidence="9">ABC transporter permease subunit</fullName>
    </submittedName>
</protein>
<dbReference type="SUPFAM" id="SSF161098">
    <property type="entry name" value="MetI-like"/>
    <property type="match status" value="1"/>
</dbReference>
<dbReference type="EMBL" id="VTEI01000001">
    <property type="protein sequence ID" value="TYS19860.1"/>
    <property type="molecule type" value="Genomic_DNA"/>
</dbReference>
<keyword evidence="5 7" id="KW-1133">Transmembrane helix</keyword>
<keyword evidence="6 7" id="KW-0472">Membrane</keyword>
<keyword evidence="3" id="KW-1003">Cell membrane</keyword>
<name>A0A5D4P0W1_9BACI</name>
<comment type="caution">
    <text evidence="9">The sequence shown here is derived from an EMBL/GenBank/DDBJ whole genome shotgun (WGS) entry which is preliminary data.</text>
</comment>
<comment type="subcellular location">
    <subcellularLocation>
        <location evidence="1 7">Cell membrane</location>
        <topology evidence="1 7">Multi-pass membrane protein</topology>
    </subcellularLocation>
</comment>
<dbReference type="Gene3D" id="1.10.3720.10">
    <property type="entry name" value="MetI-like"/>
    <property type="match status" value="1"/>
</dbReference>
<evidence type="ECO:0000256" key="1">
    <source>
        <dbReference type="ARBA" id="ARBA00004651"/>
    </source>
</evidence>
<proteinExistence type="inferred from homology"/>
<dbReference type="RefSeq" id="WP_148938051.1">
    <property type="nucleotide sequence ID" value="NZ_VTEI01000001.1"/>
</dbReference>
<dbReference type="PROSITE" id="PS50928">
    <property type="entry name" value="ABC_TM1"/>
    <property type="match status" value="1"/>
</dbReference>
<evidence type="ECO:0000313" key="10">
    <source>
        <dbReference type="Proteomes" id="UP000322267"/>
    </source>
</evidence>
<keyword evidence="2 7" id="KW-0813">Transport</keyword>
<accession>A0A5D4P0W1</accession>
<evidence type="ECO:0000259" key="8">
    <source>
        <dbReference type="PROSITE" id="PS50928"/>
    </source>
</evidence>
<reference evidence="9 10" key="1">
    <citation type="submission" date="2019-08" db="EMBL/GenBank/DDBJ databases">
        <title>Bacillus genomes from the desert of Cuatro Cienegas, Coahuila.</title>
        <authorList>
            <person name="Olmedo-Alvarez G."/>
        </authorList>
    </citation>
    <scope>NUCLEOTIDE SEQUENCE [LARGE SCALE GENOMIC DNA]</scope>
    <source>
        <strain evidence="9 10">CH34_1T</strain>
    </source>
</reference>
<evidence type="ECO:0000256" key="6">
    <source>
        <dbReference type="ARBA" id="ARBA00023136"/>
    </source>
</evidence>
<dbReference type="Pfam" id="PF00528">
    <property type="entry name" value="BPD_transp_1"/>
    <property type="match status" value="1"/>
</dbReference>
<evidence type="ECO:0000256" key="7">
    <source>
        <dbReference type="RuleBase" id="RU363032"/>
    </source>
</evidence>
<dbReference type="AlphaFoldDB" id="A0A5D4P0W1"/>
<dbReference type="GO" id="GO:0005886">
    <property type="term" value="C:plasma membrane"/>
    <property type="evidence" value="ECO:0007669"/>
    <property type="project" value="UniProtKB-SubCell"/>
</dbReference>
<evidence type="ECO:0000256" key="5">
    <source>
        <dbReference type="ARBA" id="ARBA00022989"/>
    </source>
</evidence>
<organism evidence="9 10">
    <name type="scientific">Rossellomorea vietnamensis</name>
    <dbReference type="NCBI Taxonomy" id="218284"/>
    <lineage>
        <taxon>Bacteria</taxon>
        <taxon>Bacillati</taxon>
        <taxon>Bacillota</taxon>
        <taxon>Bacilli</taxon>
        <taxon>Bacillales</taxon>
        <taxon>Bacillaceae</taxon>
        <taxon>Rossellomorea</taxon>
    </lineage>
</organism>